<dbReference type="RefSeq" id="WP_268618498.1">
    <property type="nucleotide sequence ID" value="NZ_JAMDMX010000179.1"/>
</dbReference>
<organism evidence="1 2">
    <name type="scientific">Paenibacillus alginolyticus</name>
    <dbReference type="NCBI Taxonomy" id="59839"/>
    <lineage>
        <taxon>Bacteria</taxon>
        <taxon>Bacillati</taxon>
        <taxon>Bacillota</taxon>
        <taxon>Bacilli</taxon>
        <taxon>Bacillales</taxon>
        <taxon>Paenibacillaceae</taxon>
        <taxon>Paenibacillus</taxon>
    </lineage>
</organism>
<protein>
    <submittedName>
        <fullName evidence="1">Uncharacterized protein</fullName>
    </submittedName>
</protein>
<reference evidence="1 2" key="1">
    <citation type="submission" date="2022-05" db="EMBL/GenBank/DDBJ databases">
        <title>Genome Sequencing of Bee-Associated Microbes.</title>
        <authorList>
            <person name="Dunlap C."/>
        </authorList>
    </citation>
    <scope>NUCLEOTIDE SEQUENCE [LARGE SCALE GENOMIC DNA]</scope>
    <source>
        <strain evidence="1 2">NRRL B-14421</strain>
    </source>
</reference>
<keyword evidence="2" id="KW-1185">Reference proteome</keyword>
<dbReference type="Proteomes" id="UP001527099">
    <property type="component" value="Unassembled WGS sequence"/>
</dbReference>
<sequence length="63" mass="7409">MEPAKFMRDSTNEETILEIRQAAEATCFFNLIDRNNQQGIFHEINEYSSYSFLKTILGLNEYL</sequence>
<accession>A0ABT4GP24</accession>
<dbReference type="EMBL" id="JAMDMX010000179">
    <property type="protein sequence ID" value="MCY9697963.1"/>
    <property type="molecule type" value="Genomic_DNA"/>
</dbReference>
<evidence type="ECO:0000313" key="2">
    <source>
        <dbReference type="Proteomes" id="UP001527099"/>
    </source>
</evidence>
<name>A0ABT4GP24_9BACL</name>
<proteinExistence type="predicted"/>
<comment type="caution">
    <text evidence="1">The sequence shown here is derived from an EMBL/GenBank/DDBJ whole genome shotgun (WGS) entry which is preliminary data.</text>
</comment>
<gene>
    <name evidence="1" type="ORF">M5X19_34670</name>
</gene>
<evidence type="ECO:0000313" key="1">
    <source>
        <dbReference type="EMBL" id="MCY9697963.1"/>
    </source>
</evidence>